<dbReference type="EMBL" id="AP024819">
    <property type="protein sequence ID" value="BCZ19581.1"/>
    <property type="molecule type" value="Genomic_DNA"/>
</dbReference>
<proteinExistence type="predicted"/>
<dbReference type="Pfam" id="PF02581">
    <property type="entry name" value="TMP-TENI"/>
    <property type="match status" value="1"/>
</dbReference>
<gene>
    <name evidence="4" type="ORF">NHP190012_12230</name>
</gene>
<dbReference type="CDD" id="cd00564">
    <property type="entry name" value="TMP_TenI"/>
    <property type="match status" value="1"/>
</dbReference>
<dbReference type="Proteomes" id="UP000826146">
    <property type="component" value="Chromosome"/>
</dbReference>
<name>A0ABM7SN60_9HELI</name>
<dbReference type="PANTHER" id="PTHR20857">
    <property type="entry name" value="THIAMINE-PHOSPHATE PYROPHOSPHORYLASE"/>
    <property type="match status" value="1"/>
</dbReference>
<protein>
    <recommendedName>
        <fullName evidence="3">Thiamine phosphate synthase/TenI domain-containing protein</fullName>
    </recommendedName>
</protein>
<evidence type="ECO:0000313" key="5">
    <source>
        <dbReference type="Proteomes" id="UP000826146"/>
    </source>
</evidence>
<evidence type="ECO:0000256" key="2">
    <source>
        <dbReference type="ARBA" id="ARBA00022977"/>
    </source>
</evidence>
<dbReference type="PANTHER" id="PTHR20857:SF15">
    <property type="entry name" value="THIAMINE-PHOSPHATE SYNTHASE"/>
    <property type="match status" value="1"/>
</dbReference>
<dbReference type="InterPro" id="IPR022998">
    <property type="entry name" value="ThiamineP_synth_TenI"/>
</dbReference>
<comment type="pathway">
    <text evidence="1">Cofactor biosynthesis; thiamine diphosphate biosynthesis.</text>
</comment>
<feature type="domain" description="Thiamine phosphate synthase/TenI" evidence="3">
    <location>
        <begin position="53"/>
        <end position="190"/>
    </location>
</feature>
<sequence length="195" mass="21617">MFESYFIIPESFVDLSLKEFKECLTQVFKTHTPSRACLRQTNLSSPTNPAINFSLCASFVHLCAAFKVVAYVNLKTPQDSLDCALKHGFHGVHLKSNALDFAPKIPKNLQSFYSAHSVEQVQKALDLGIDFCTLSPLFATPNKPPPLGLDYFKALSSILKARIFALGGIISTNEVDLVKTLQIKGFASIRYFLNP</sequence>
<keyword evidence="2" id="KW-0784">Thiamine biosynthesis</keyword>
<accession>A0ABM7SN60</accession>
<evidence type="ECO:0000256" key="1">
    <source>
        <dbReference type="ARBA" id="ARBA00004948"/>
    </source>
</evidence>
<keyword evidence="5" id="KW-1185">Reference proteome</keyword>
<dbReference type="SUPFAM" id="SSF51391">
    <property type="entry name" value="Thiamin phosphate synthase"/>
    <property type="match status" value="1"/>
</dbReference>
<evidence type="ECO:0000313" key="4">
    <source>
        <dbReference type="EMBL" id="BCZ19581.1"/>
    </source>
</evidence>
<dbReference type="Gene3D" id="3.20.20.70">
    <property type="entry name" value="Aldolase class I"/>
    <property type="match status" value="1"/>
</dbReference>
<dbReference type="InterPro" id="IPR013785">
    <property type="entry name" value="Aldolase_TIM"/>
</dbReference>
<organism evidence="4 5">
    <name type="scientific">Helicobacter gastrofelis</name>
    <dbReference type="NCBI Taxonomy" id="2849642"/>
    <lineage>
        <taxon>Bacteria</taxon>
        <taxon>Pseudomonadati</taxon>
        <taxon>Campylobacterota</taxon>
        <taxon>Epsilonproteobacteria</taxon>
        <taxon>Campylobacterales</taxon>
        <taxon>Helicobacteraceae</taxon>
        <taxon>Helicobacter</taxon>
    </lineage>
</organism>
<dbReference type="InterPro" id="IPR036206">
    <property type="entry name" value="ThiamineP_synth_sf"/>
</dbReference>
<evidence type="ECO:0000259" key="3">
    <source>
        <dbReference type="Pfam" id="PF02581"/>
    </source>
</evidence>
<reference evidence="4 5" key="1">
    <citation type="submission" date="2021-07" db="EMBL/GenBank/DDBJ databases">
        <title>Novel Helicobacter sp. Isolated from a cat.</title>
        <authorList>
            <person name="Rimbara E."/>
            <person name="Suzuki M."/>
        </authorList>
    </citation>
    <scope>NUCLEOTIDE SEQUENCE [LARGE SCALE GENOMIC DNA]</scope>
    <source>
        <strain evidence="5">NHP19-012</strain>
    </source>
</reference>